<dbReference type="InterPro" id="IPR019874">
    <property type="entry name" value="RF_methyltr_PrmC"/>
</dbReference>
<dbReference type="GO" id="GO:0102559">
    <property type="term" value="F:peptide chain release factor N(5)-glutamine methyltransferase activity"/>
    <property type="evidence" value="ECO:0007669"/>
    <property type="project" value="UniProtKB-EC"/>
</dbReference>
<dbReference type="RefSeq" id="WP_211422770.1">
    <property type="nucleotide sequence ID" value="NZ_CP072642.1"/>
</dbReference>
<comment type="catalytic activity">
    <reaction evidence="4 5">
        <text>L-glutaminyl-[peptide chain release factor] + S-adenosyl-L-methionine = N(5)-methyl-L-glutaminyl-[peptide chain release factor] + S-adenosyl-L-homocysteine + H(+)</text>
        <dbReference type="Rhea" id="RHEA:42896"/>
        <dbReference type="Rhea" id="RHEA-COMP:10271"/>
        <dbReference type="Rhea" id="RHEA-COMP:10272"/>
        <dbReference type="ChEBI" id="CHEBI:15378"/>
        <dbReference type="ChEBI" id="CHEBI:30011"/>
        <dbReference type="ChEBI" id="CHEBI:57856"/>
        <dbReference type="ChEBI" id="CHEBI:59789"/>
        <dbReference type="ChEBI" id="CHEBI:61891"/>
        <dbReference type="EC" id="2.1.1.297"/>
    </reaction>
</comment>
<dbReference type="HAMAP" id="MF_02126">
    <property type="entry name" value="RF_methyltr_PrmC"/>
    <property type="match status" value="1"/>
</dbReference>
<evidence type="ECO:0000259" key="6">
    <source>
        <dbReference type="Pfam" id="PF05175"/>
    </source>
</evidence>
<evidence type="ECO:0000313" key="9">
    <source>
        <dbReference type="Proteomes" id="UP000677668"/>
    </source>
</evidence>
<feature type="binding site" evidence="5">
    <location>
        <begin position="192"/>
        <end position="195"/>
    </location>
    <ligand>
        <name>substrate</name>
    </ligand>
</feature>
<evidence type="ECO:0000256" key="2">
    <source>
        <dbReference type="ARBA" id="ARBA00022679"/>
    </source>
</evidence>
<dbReference type="PANTHER" id="PTHR18895">
    <property type="entry name" value="HEMK METHYLTRANSFERASE"/>
    <property type="match status" value="1"/>
</dbReference>
<reference evidence="8 9" key="1">
    <citation type="submission" date="2021-03" db="EMBL/GenBank/DDBJ databases">
        <title>Genomic and phenotypic characterization of Chloracidobacterium isolates provides evidence for multiple species.</title>
        <authorList>
            <person name="Saini M.K."/>
            <person name="Costas A.M.G."/>
            <person name="Tank M."/>
            <person name="Bryant D.A."/>
        </authorList>
    </citation>
    <scope>NUCLEOTIDE SEQUENCE [LARGE SCALE GENOMIC DNA]</scope>
    <source>
        <strain evidence="8 9">N</strain>
    </source>
</reference>
<protein>
    <recommendedName>
        <fullName evidence="5">Release factor glutamine methyltransferase</fullName>
        <shortName evidence="5">RF MTase</shortName>
        <ecNumber evidence="5">2.1.1.297</ecNumber>
    </recommendedName>
    <alternativeName>
        <fullName evidence="5">N5-glutamine methyltransferase PrmC</fullName>
    </alternativeName>
    <alternativeName>
        <fullName evidence="5">Protein-(glutamine-N5) MTase PrmC</fullName>
    </alternativeName>
    <alternativeName>
        <fullName evidence="5">Protein-glutamine N-methyltransferase PrmC</fullName>
    </alternativeName>
</protein>
<dbReference type="SUPFAM" id="SSF53335">
    <property type="entry name" value="S-adenosyl-L-methionine-dependent methyltransferases"/>
    <property type="match status" value="1"/>
</dbReference>
<dbReference type="GO" id="GO:0032259">
    <property type="term" value="P:methylation"/>
    <property type="evidence" value="ECO:0007669"/>
    <property type="project" value="UniProtKB-KW"/>
</dbReference>
<dbReference type="NCBIfam" id="TIGR03534">
    <property type="entry name" value="RF_mod_PrmC"/>
    <property type="match status" value="1"/>
</dbReference>
<dbReference type="Gene3D" id="3.40.50.150">
    <property type="entry name" value="Vaccinia Virus protein VP39"/>
    <property type="match status" value="1"/>
</dbReference>
<dbReference type="Pfam" id="PF05175">
    <property type="entry name" value="MTS"/>
    <property type="match status" value="1"/>
</dbReference>
<dbReference type="NCBIfam" id="TIGR00536">
    <property type="entry name" value="hemK_fam"/>
    <property type="match status" value="1"/>
</dbReference>
<evidence type="ECO:0000256" key="1">
    <source>
        <dbReference type="ARBA" id="ARBA00022603"/>
    </source>
</evidence>
<evidence type="ECO:0000259" key="7">
    <source>
        <dbReference type="Pfam" id="PF17827"/>
    </source>
</evidence>
<dbReference type="InterPro" id="IPR002052">
    <property type="entry name" value="DNA_methylase_N6_adenine_CS"/>
</dbReference>
<dbReference type="InterPro" id="IPR004556">
    <property type="entry name" value="HemK-like"/>
</dbReference>
<dbReference type="InterPro" id="IPR050320">
    <property type="entry name" value="N5-glutamine_MTase"/>
</dbReference>
<proteinExistence type="inferred from homology"/>
<dbReference type="InterPro" id="IPR029063">
    <property type="entry name" value="SAM-dependent_MTases_sf"/>
</dbReference>
<evidence type="ECO:0000256" key="5">
    <source>
        <dbReference type="HAMAP-Rule" id="MF_02126"/>
    </source>
</evidence>
<accession>A0ABX8B0G7</accession>
<dbReference type="Proteomes" id="UP000677668">
    <property type="component" value="Chromosome 1"/>
</dbReference>
<dbReference type="PANTHER" id="PTHR18895:SF74">
    <property type="entry name" value="MTRF1L RELEASE FACTOR GLUTAMINE METHYLTRANSFERASE"/>
    <property type="match status" value="1"/>
</dbReference>
<evidence type="ECO:0000256" key="3">
    <source>
        <dbReference type="ARBA" id="ARBA00022691"/>
    </source>
</evidence>
<dbReference type="Gene3D" id="1.10.8.10">
    <property type="entry name" value="DNA helicase RuvA subunit, C-terminal domain"/>
    <property type="match status" value="1"/>
</dbReference>
<name>A0ABX8B0G7_9BACT</name>
<comment type="function">
    <text evidence="5">Methylates the class 1 translation termination release factors RF1/PrfA and RF2/PrfB on the glutamine residue of the universally conserved GGQ motif.</text>
</comment>
<keyword evidence="2 5" id="KW-0808">Transferase</keyword>
<dbReference type="Pfam" id="PF17827">
    <property type="entry name" value="PrmC_N"/>
    <property type="match status" value="1"/>
</dbReference>
<organism evidence="8 9">
    <name type="scientific">Chloracidobacterium sp. N</name>
    <dbReference type="NCBI Taxonomy" id="2821540"/>
    <lineage>
        <taxon>Bacteria</taxon>
        <taxon>Pseudomonadati</taxon>
        <taxon>Acidobacteriota</taxon>
        <taxon>Terriglobia</taxon>
        <taxon>Terriglobales</taxon>
        <taxon>Acidobacteriaceae</taxon>
        <taxon>Chloracidobacterium</taxon>
        <taxon>Chloracidobacterium aggregatum</taxon>
    </lineage>
</organism>
<dbReference type="InterPro" id="IPR040758">
    <property type="entry name" value="PrmC_N"/>
</dbReference>
<feature type="binding site" evidence="5">
    <location>
        <begin position="124"/>
        <end position="128"/>
    </location>
    <ligand>
        <name>S-adenosyl-L-methionine</name>
        <dbReference type="ChEBI" id="CHEBI:59789"/>
    </ligand>
</feature>
<evidence type="ECO:0000256" key="4">
    <source>
        <dbReference type="ARBA" id="ARBA00048391"/>
    </source>
</evidence>
<comment type="similarity">
    <text evidence="5">Belongs to the protein N5-glutamine methyltransferase family. PrmC subfamily.</text>
</comment>
<keyword evidence="3 5" id="KW-0949">S-adenosyl-L-methionine</keyword>
<evidence type="ECO:0000313" key="8">
    <source>
        <dbReference type="EMBL" id="QUV94480.1"/>
    </source>
</evidence>
<keyword evidence="1 5" id="KW-0489">Methyltransferase</keyword>
<dbReference type="EMBL" id="CP072642">
    <property type="protein sequence ID" value="QUV94480.1"/>
    <property type="molecule type" value="Genomic_DNA"/>
</dbReference>
<keyword evidence="9" id="KW-1185">Reference proteome</keyword>
<feature type="domain" description="Release factor glutamine methyltransferase N-terminal" evidence="7">
    <location>
        <begin position="7"/>
        <end position="77"/>
    </location>
</feature>
<dbReference type="EC" id="2.1.1.297" evidence="5"/>
<feature type="binding site" evidence="5">
    <location>
        <position position="176"/>
    </location>
    <ligand>
        <name>S-adenosyl-L-methionine</name>
        <dbReference type="ChEBI" id="CHEBI:59789"/>
    </ligand>
</feature>
<gene>
    <name evidence="5 8" type="primary">prmC</name>
    <name evidence="8" type="ORF">J8C05_03265</name>
</gene>
<feature type="binding site" evidence="5">
    <location>
        <position position="147"/>
    </location>
    <ligand>
        <name>S-adenosyl-L-methionine</name>
        <dbReference type="ChEBI" id="CHEBI:59789"/>
    </ligand>
</feature>
<feature type="domain" description="Methyltransferase small" evidence="6">
    <location>
        <begin position="107"/>
        <end position="199"/>
    </location>
</feature>
<dbReference type="PROSITE" id="PS00092">
    <property type="entry name" value="N6_MTASE"/>
    <property type="match status" value="1"/>
</dbReference>
<dbReference type="InterPro" id="IPR007848">
    <property type="entry name" value="Small_mtfrase_dom"/>
</dbReference>
<sequence length="303" mass="33088">MSTTFGELVKEGARLLAAGGVDEPYRTAGRLVRELLNVDAVTLAAHPEHTVSDTDAELVRRAFHRRADGEPLQYITGRQNFYGRDFQVTRDVLIPRPETELLVEVSLEHIRTRPQPDWRLLDLGTGSGCLAVTLAAEIPTAQVVAVDISPAALAVAAANAQRHGVAERVRLVESHWLDAVPTTPPFDLVVSNPPYVAETDWPALQREVRDHEPYVALVGGEQGTEVYAHLLAALPPYLVAGGKFACEVGFEQAARVCAVGEAAGWRVERVIHDLQGIARTVVFTFPQVFSDNHRTWLGQGNEG</sequence>
<dbReference type="CDD" id="cd02440">
    <property type="entry name" value="AdoMet_MTases"/>
    <property type="match status" value="1"/>
</dbReference>
<feature type="binding site" evidence="5">
    <location>
        <position position="192"/>
    </location>
    <ligand>
        <name>S-adenosyl-L-methionine</name>
        <dbReference type="ChEBI" id="CHEBI:59789"/>
    </ligand>
</feature>